<dbReference type="PANTHER" id="PTHR14978">
    <property type="entry name" value="BETA-CATENIN-LIKE PROTEIN 1 NUCLEAR ASSOCIATED PROTEIN"/>
    <property type="match status" value="1"/>
</dbReference>
<dbReference type="GO" id="GO:0005681">
    <property type="term" value="C:spliceosomal complex"/>
    <property type="evidence" value="ECO:0007669"/>
    <property type="project" value="TreeGrafter"/>
</dbReference>
<evidence type="ECO:0000313" key="8">
    <source>
        <dbReference type="Proteomes" id="UP000699462"/>
    </source>
</evidence>
<reference evidence="7 8" key="1">
    <citation type="submission" date="2019-07" db="EMBL/GenBank/DDBJ databases">
        <title>Annotation for the trematode Paragonimus westermani.</title>
        <authorList>
            <person name="Choi Y.-J."/>
        </authorList>
    </citation>
    <scope>NUCLEOTIDE SEQUENCE [LARGE SCALE GENOMIC DNA]</scope>
    <source>
        <strain evidence="7">180907_Pwestermani</strain>
    </source>
</reference>
<feature type="domain" description="Beta-catenin-like protein 1 N-terminal" evidence="6">
    <location>
        <begin position="10"/>
        <end position="107"/>
    </location>
</feature>
<keyword evidence="5" id="KW-0539">Nucleus</keyword>
<evidence type="ECO:0000256" key="1">
    <source>
        <dbReference type="ARBA" id="ARBA00004123"/>
    </source>
</evidence>
<dbReference type="Pfam" id="PF08216">
    <property type="entry name" value="CTNNBL"/>
    <property type="match status" value="1"/>
</dbReference>
<evidence type="ECO:0000256" key="4">
    <source>
        <dbReference type="ARBA" id="ARBA00023054"/>
    </source>
</evidence>
<dbReference type="InterPro" id="IPR039678">
    <property type="entry name" value="CTNNBL1"/>
</dbReference>
<keyword evidence="2" id="KW-0597">Phosphoprotein</keyword>
<evidence type="ECO:0000259" key="6">
    <source>
        <dbReference type="Pfam" id="PF08216"/>
    </source>
</evidence>
<keyword evidence="4" id="KW-0175">Coiled coil</keyword>
<evidence type="ECO:0000256" key="3">
    <source>
        <dbReference type="ARBA" id="ARBA00022737"/>
    </source>
</evidence>
<name>A0A8T0D7N7_9TREM</name>
<evidence type="ECO:0000256" key="5">
    <source>
        <dbReference type="ARBA" id="ARBA00023242"/>
    </source>
</evidence>
<dbReference type="Gene3D" id="1.25.10.10">
    <property type="entry name" value="Leucine-rich Repeat Variant"/>
    <property type="match status" value="1"/>
</dbReference>
<dbReference type="EMBL" id="JTDF01018409">
    <property type="protein sequence ID" value="KAF8562647.1"/>
    <property type="molecule type" value="Genomic_DNA"/>
</dbReference>
<organism evidence="7 8">
    <name type="scientific">Paragonimus westermani</name>
    <dbReference type="NCBI Taxonomy" id="34504"/>
    <lineage>
        <taxon>Eukaryota</taxon>
        <taxon>Metazoa</taxon>
        <taxon>Spiralia</taxon>
        <taxon>Lophotrochozoa</taxon>
        <taxon>Platyhelminthes</taxon>
        <taxon>Trematoda</taxon>
        <taxon>Digenea</taxon>
        <taxon>Plagiorchiida</taxon>
        <taxon>Troglotremata</taxon>
        <taxon>Troglotrematidae</taxon>
        <taxon>Paragonimus</taxon>
    </lineage>
</organism>
<dbReference type="InterPro" id="IPR011989">
    <property type="entry name" value="ARM-like"/>
</dbReference>
<protein>
    <recommendedName>
        <fullName evidence="6">Beta-catenin-like protein 1 N-terminal domain-containing protein</fullName>
    </recommendedName>
</protein>
<evidence type="ECO:0000313" key="7">
    <source>
        <dbReference type="EMBL" id="KAF8562647.1"/>
    </source>
</evidence>
<dbReference type="Proteomes" id="UP000699462">
    <property type="component" value="Unassembled WGS sequence"/>
</dbReference>
<proteinExistence type="predicted"/>
<comment type="subcellular location">
    <subcellularLocation>
        <location evidence="1">Nucleus</location>
    </subcellularLocation>
</comment>
<evidence type="ECO:0000256" key="2">
    <source>
        <dbReference type="ARBA" id="ARBA00022553"/>
    </source>
</evidence>
<sequence>MFVYSPPSHQILAADPTLYPVLANQTRAISLLLGLLAHENTDISLSVIDLLNELLEVNGLTEAGPERVNPLLDLLFNGQLIQLLMQNISRLDETKKDEADGVHKTLGENSFVSLLSRIAFSICESLLYGEFVCTRKCF</sequence>
<dbReference type="InterPro" id="IPR013180">
    <property type="entry name" value="CTNNBL1_N"/>
</dbReference>
<keyword evidence="8" id="KW-1185">Reference proteome</keyword>
<keyword evidence="3" id="KW-0677">Repeat</keyword>
<accession>A0A8T0D7N7</accession>
<gene>
    <name evidence="7" type="ORF">P879_11998</name>
</gene>
<dbReference type="PANTHER" id="PTHR14978:SF0">
    <property type="entry name" value="BETA-CATENIN-LIKE PROTEIN 1"/>
    <property type="match status" value="1"/>
</dbReference>
<dbReference type="AlphaFoldDB" id="A0A8T0D7N7"/>
<comment type="caution">
    <text evidence="7">The sequence shown here is derived from an EMBL/GenBank/DDBJ whole genome shotgun (WGS) entry which is preliminary data.</text>
</comment>
<dbReference type="OrthoDB" id="1898821at2759"/>